<keyword evidence="3" id="KW-1185">Reference proteome</keyword>
<proteinExistence type="predicted"/>
<name>A0ABZ2J5Z8_9CHLR</name>
<dbReference type="Proteomes" id="UP001375370">
    <property type="component" value="Chromosome"/>
</dbReference>
<dbReference type="EMBL" id="CP146612">
    <property type="protein sequence ID" value="WWX25007.1"/>
    <property type="molecule type" value="Genomic_DNA"/>
</dbReference>
<evidence type="ECO:0000256" key="1">
    <source>
        <dbReference type="SAM" id="SignalP"/>
    </source>
</evidence>
<evidence type="ECO:0000313" key="2">
    <source>
        <dbReference type="EMBL" id="WWX25007.1"/>
    </source>
</evidence>
<reference evidence="2 3" key="1">
    <citation type="submission" date="2024-03" db="EMBL/GenBank/DDBJ databases">
        <title>A Dehalogenimonas Isolated from Estuarine Sediments Dihaloeliminates Chlorinated Alkanes.</title>
        <authorList>
            <person name="Yang Y."/>
            <person name="Wang H."/>
        </authorList>
    </citation>
    <scope>NUCLEOTIDE SEQUENCE [LARGE SCALE GENOMIC DNA]</scope>
    <source>
        <strain evidence="2 3">W</strain>
    </source>
</reference>
<feature type="chain" id="PRO_5045545725" evidence="1">
    <location>
        <begin position="25"/>
        <end position="222"/>
    </location>
</feature>
<dbReference type="SUPFAM" id="SSF49695">
    <property type="entry name" value="gamma-Crystallin-like"/>
    <property type="match status" value="1"/>
</dbReference>
<accession>A0ABZ2J5Z8</accession>
<dbReference type="Gene3D" id="2.60.20.10">
    <property type="entry name" value="Crystallins"/>
    <property type="match status" value="1"/>
</dbReference>
<organism evidence="2 3">
    <name type="scientific">Candidatus Dehalogenimonas loeffleri</name>
    <dbReference type="NCBI Taxonomy" id="3127115"/>
    <lineage>
        <taxon>Bacteria</taxon>
        <taxon>Bacillati</taxon>
        <taxon>Chloroflexota</taxon>
        <taxon>Dehalococcoidia</taxon>
        <taxon>Dehalococcoidales</taxon>
        <taxon>Dehalococcoidaceae</taxon>
        <taxon>Dehalogenimonas</taxon>
    </lineage>
</organism>
<sequence>MRNLILSLCVCMLLAVPAPKITSAASSSENYTLEPPIVNSTKDQPRTPSEIEAAHPMSAEAEAAIVHVVPQCPVIIDGVWYTAEQINLFDGQRLRFTVDKAGVLYAFTTVEDFEYFIQSEYGRVFDALPDMGTSSTGLTVSYLHTDMWYEGGVPLVVVPGGKLEYLGVYNNAISSAKISDTRGVMLYEYEACMGSSYYLPPGTVWSMLIFQGWNDRASSLQG</sequence>
<feature type="signal peptide" evidence="1">
    <location>
        <begin position="1"/>
        <end position="24"/>
    </location>
</feature>
<keyword evidence="1" id="KW-0732">Signal</keyword>
<dbReference type="RefSeq" id="WP_338737140.1">
    <property type="nucleotide sequence ID" value="NZ_CP146612.1"/>
</dbReference>
<gene>
    <name evidence="2" type="ORF">V8247_07025</name>
</gene>
<evidence type="ECO:0000313" key="3">
    <source>
        <dbReference type="Proteomes" id="UP001375370"/>
    </source>
</evidence>
<dbReference type="InterPro" id="IPR011024">
    <property type="entry name" value="G_crystallin-like"/>
</dbReference>
<protein>
    <submittedName>
        <fullName evidence="2">Uncharacterized protein</fullName>
    </submittedName>
</protein>